<feature type="region of interest" description="Disordered" evidence="1">
    <location>
        <begin position="261"/>
        <end position="287"/>
    </location>
</feature>
<gene>
    <name evidence="2" type="ORF">UCRPA7_3194</name>
</gene>
<dbReference type="Proteomes" id="UP000014074">
    <property type="component" value="Unassembled WGS sequence"/>
</dbReference>
<sequence>MATTSPIRPTDKDANGHLSSCCRTGNGNGNDQKGACTAWPENISTVLEAIKKHRQHHHLKLSGADDDDEDQDKADDYKAEFCTKIQLPLDPAEHELLMQMLQLSPTAIEDLEDLEEEEADLLTATATATTPDQMMEYREQLCQKQKLELGLHSIVHITEQSIPGGSARPDVQVGWRWQAPKPLVLEVDFSSKTELDQAKDYILGTNGRIRTVIVLNCAYHNLRERLRLLSSHGIKEDTIDKPTFKDLTVTILRATTVEAVAAEAPSTSSQPQVRNSASGNPRGNPRPHLEAVLSAHRVPVTPAPPTSAACLGLGLTLHDFDERLPRHVPVHVPLGDIYVLAEVAAAHQDLEDAQEAFARANAAAHHGRNAEDHQNKTKLKNGKHAAAAAAAAVVQQKTAALQTASNAADAAMHNHKQKRGAGSDNMFVGRGLGLGLSLGPHDGWKRFYSDWAAVPGRGATRLPPRIAYGPCLVRPGPGPAPGPGPVDCRGVMARRLAGWLSGLVFRRRF</sequence>
<feature type="compositionally biased region" description="Polar residues" evidence="1">
    <location>
        <begin position="265"/>
        <end position="281"/>
    </location>
</feature>
<accession>R8BPN7</accession>
<dbReference type="HOGENOM" id="CLU_535488_0_0_1"/>
<organism evidence="2 3">
    <name type="scientific">Phaeoacremonium minimum (strain UCR-PA7)</name>
    <name type="common">Esca disease fungus</name>
    <name type="synonym">Togninia minima</name>
    <dbReference type="NCBI Taxonomy" id="1286976"/>
    <lineage>
        <taxon>Eukaryota</taxon>
        <taxon>Fungi</taxon>
        <taxon>Dikarya</taxon>
        <taxon>Ascomycota</taxon>
        <taxon>Pezizomycotina</taxon>
        <taxon>Sordariomycetes</taxon>
        <taxon>Sordariomycetidae</taxon>
        <taxon>Togniniales</taxon>
        <taxon>Togniniaceae</taxon>
        <taxon>Phaeoacremonium</taxon>
    </lineage>
</organism>
<protein>
    <submittedName>
        <fullName evidence="2">Uncharacterized protein</fullName>
    </submittedName>
</protein>
<evidence type="ECO:0000313" key="3">
    <source>
        <dbReference type="Proteomes" id="UP000014074"/>
    </source>
</evidence>
<dbReference type="KEGG" id="tmn:UCRPA7_3194"/>
<evidence type="ECO:0000313" key="2">
    <source>
        <dbReference type="EMBL" id="EOO01306.1"/>
    </source>
</evidence>
<reference evidence="3" key="1">
    <citation type="journal article" date="2013" name="Genome Announc.">
        <title>Draft genome sequence of the ascomycete Phaeoacremonium aleophilum strain UCR-PA7, a causal agent of the esca disease complex in grapevines.</title>
        <authorList>
            <person name="Blanco-Ulate B."/>
            <person name="Rolshausen P."/>
            <person name="Cantu D."/>
        </authorList>
    </citation>
    <scope>NUCLEOTIDE SEQUENCE [LARGE SCALE GENOMIC DNA]</scope>
    <source>
        <strain evidence="3">UCR-PA7</strain>
    </source>
</reference>
<name>R8BPN7_PHAM7</name>
<dbReference type="GeneID" id="19323519"/>
<proteinExistence type="predicted"/>
<dbReference type="RefSeq" id="XP_007913948.1">
    <property type="nucleotide sequence ID" value="XM_007915757.1"/>
</dbReference>
<evidence type="ECO:0000256" key="1">
    <source>
        <dbReference type="SAM" id="MobiDB-lite"/>
    </source>
</evidence>
<keyword evidence="3" id="KW-1185">Reference proteome</keyword>
<dbReference type="EMBL" id="KB933035">
    <property type="protein sequence ID" value="EOO01306.1"/>
    <property type="molecule type" value="Genomic_DNA"/>
</dbReference>
<dbReference type="AlphaFoldDB" id="R8BPN7"/>